<protein>
    <submittedName>
        <fullName evidence="1">Uncharacterized protein</fullName>
    </submittedName>
</protein>
<dbReference type="EMBL" id="PZQS01000004">
    <property type="protein sequence ID" value="PVD32846.1"/>
    <property type="molecule type" value="Genomic_DNA"/>
</dbReference>
<gene>
    <name evidence="1" type="ORF">C0Q70_08293</name>
</gene>
<comment type="caution">
    <text evidence="1">The sequence shown here is derived from an EMBL/GenBank/DDBJ whole genome shotgun (WGS) entry which is preliminary data.</text>
</comment>
<organism evidence="1 2">
    <name type="scientific">Pomacea canaliculata</name>
    <name type="common">Golden apple snail</name>
    <dbReference type="NCBI Taxonomy" id="400727"/>
    <lineage>
        <taxon>Eukaryota</taxon>
        <taxon>Metazoa</taxon>
        <taxon>Spiralia</taxon>
        <taxon>Lophotrochozoa</taxon>
        <taxon>Mollusca</taxon>
        <taxon>Gastropoda</taxon>
        <taxon>Caenogastropoda</taxon>
        <taxon>Architaenioglossa</taxon>
        <taxon>Ampullarioidea</taxon>
        <taxon>Ampullariidae</taxon>
        <taxon>Pomacea</taxon>
    </lineage>
</organism>
<evidence type="ECO:0000313" key="2">
    <source>
        <dbReference type="Proteomes" id="UP000245119"/>
    </source>
</evidence>
<accession>A0A2T7PHE8</accession>
<dbReference type="AlphaFoldDB" id="A0A2T7PHE8"/>
<evidence type="ECO:0000313" key="1">
    <source>
        <dbReference type="EMBL" id="PVD32846.1"/>
    </source>
</evidence>
<keyword evidence="2" id="KW-1185">Reference proteome</keyword>
<dbReference type="Proteomes" id="UP000245119">
    <property type="component" value="Linkage Group LG4"/>
</dbReference>
<dbReference type="OrthoDB" id="6111332at2759"/>
<name>A0A2T7PHE8_POMCA</name>
<proteinExistence type="predicted"/>
<sequence>MTQAAVCVTSMESAVRHVLESTSGVTKQESLQRLCLDVIKGNNLTQCYIEATGGCSSSEAGETPTAAMRDWERVMQDLYQMCDGACPDFLERTINITQCTSLIRFDELYDNSYLSFCRSLNASLECSQKCLEVVICSLSCSTTSYQRALTKRPALSVPQVRQKQRRGCDNFNEALSILETCKSYVANLPEDLDAACSAYRQFRTCLYSSDVPLTCPMFGALMDVLYPQHIFGLYEEQCNDTRADQDTCGEKGVAKMDHCLRVLALAWPASTDTPVLSMDQCSDFRSALRCLESSGFNECPSLQLYFSQRTADKRKHKEILERGCADLPELQGGDSSAAKVHLMSSQAAAFTSLVTLLAAVVGR</sequence>
<reference evidence="1 2" key="1">
    <citation type="submission" date="2018-04" db="EMBL/GenBank/DDBJ databases">
        <title>The genome of golden apple snail Pomacea canaliculata provides insight into stress tolerance and invasive adaptation.</title>
        <authorList>
            <person name="Liu C."/>
            <person name="Liu B."/>
            <person name="Ren Y."/>
            <person name="Zhang Y."/>
            <person name="Wang H."/>
            <person name="Li S."/>
            <person name="Jiang F."/>
            <person name="Yin L."/>
            <person name="Zhang G."/>
            <person name="Qian W."/>
            <person name="Fan W."/>
        </authorList>
    </citation>
    <scope>NUCLEOTIDE SEQUENCE [LARGE SCALE GENOMIC DNA]</scope>
    <source>
        <strain evidence="1">SZHN2017</strain>
        <tissue evidence="1">Muscle</tissue>
    </source>
</reference>